<sequence length="53" mass="6394">MVRHLLLIFGTENDRLNCSFYFKIGKIAGMRIWRVYMMILKSAHQHRDPIMQL</sequence>
<protein>
    <submittedName>
        <fullName evidence="2">Uncharacterized protein</fullName>
    </submittedName>
</protein>
<dbReference type="EMBL" id="MNCJ02000330">
    <property type="protein sequence ID" value="KAF5763061.1"/>
    <property type="molecule type" value="Genomic_DNA"/>
</dbReference>
<dbReference type="AlphaFoldDB" id="A0A251S587"/>
<evidence type="ECO:0000313" key="1">
    <source>
        <dbReference type="EMBL" id="KAF5763061.1"/>
    </source>
</evidence>
<reference evidence="2" key="2">
    <citation type="submission" date="2017-02" db="EMBL/GenBank/DDBJ databases">
        <title>Sunflower complete genome.</title>
        <authorList>
            <person name="Langlade N."/>
            <person name="Munos S."/>
        </authorList>
    </citation>
    <scope>NUCLEOTIDE SEQUENCE [LARGE SCALE GENOMIC DNA]</scope>
    <source>
        <tissue evidence="2">Leaves</tissue>
    </source>
</reference>
<evidence type="ECO:0000313" key="3">
    <source>
        <dbReference type="Proteomes" id="UP000215914"/>
    </source>
</evidence>
<evidence type="ECO:0000313" key="2">
    <source>
        <dbReference type="EMBL" id="OTF94014.1"/>
    </source>
</evidence>
<accession>A0A251S587</accession>
<proteinExistence type="predicted"/>
<reference evidence="1" key="3">
    <citation type="submission" date="2020-06" db="EMBL/GenBank/DDBJ databases">
        <title>Helianthus annuus Genome sequencing and assembly Release 2.</title>
        <authorList>
            <person name="Gouzy J."/>
            <person name="Langlade N."/>
            <person name="Munos S."/>
        </authorList>
    </citation>
    <scope>NUCLEOTIDE SEQUENCE</scope>
    <source>
        <tissue evidence="1">Leaves</tissue>
    </source>
</reference>
<dbReference type="Proteomes" id="UP000215914">
    <property type="component" value="Chromosome 15"/>
</dbReference>
<gene>
    <name evidence="2" type="ORF">HannXRQ_Chr15g0467511</name>
    <name evidence="1" type="ORF">HanXRQr2_Chr15g0675931</name>
</gene>
<dbReference type="Gramene" id="mRNA:HanXRQr2_Chr15g0675931">
    <property type="protein sequence ID" value="mRNA:HanXRQr2_Chr15g0675931"/>
    <property type="gene ID" value="HanXRQr2_Chr15g0675931"/>
</dbReference>
<reference evidence="1 3" key="1">
    <citation type="journal article" date="2017" name="Nature">
        <title>The sunflower genome provides insights into oil metabolism, flowering and Asterid evolution.</title>
        <authorList>
            <person name="Badouin H."/>
            <person name="Gouzy J."/>
            <person name="Grassa C.J."/>
            <person name="Murat F."/>
            <person name="Staton S.E."/>
            <person name="Cottret L."/>
            <person name="Lelandais-Briere C."/>
            <person name="Owens G.L."/>
            <person name="Carrere S."/>
            <person name="Mayjonade B."/>
            <person name="Legrand L."/>
            <person name="Gill N."/>
            <person name="Kane N.C."/>
            <person name="Bowers J.E."/>
            <person name="Hubner S."/>
            <person name="Bellec A."/>
            <person name="Berard A."/>
            <person name="Berges H."/>
            <person name="Blanchet N."/>
            <person name="Boniface M.C."/>
            <person name="Brunel D."/>
            <person name="Catrice O."/>
            <person name="Chaidir N."/>
            <person name="Claudel C."/>
            <person name="Donnadieu C."/>
            <person name="Faraut T."/>
            <person name="Fievet G."/>
            <person name="Helmstetter N."/>
            <person name="King M."/>
            <person name="Knapp S.J."/>
            <person name="Lai Z."/>
            <person name="Le Paslier M.C."/>
            <person name="Lippi Y."/>
            <person name="Lorenzon L."/>
            <person name="Mandel J.R."/>
            <person name="Marage G."/>
            <person name="Marchand G."/>
            <person name="Marquand E."/>
            <person name="Bret-Mestries E."/>
            <person name="Morien E."/>
            <person name="Nambeesan S."/>
            <person name="Nguyen T."/>
            <person name="Pegot-Espagnet P."/>
            <person name="Pouilly N."/>
            <person name="Raftis F."/>
            <person name="Sallet E."/>
            <person name="Schiex T."/>
            <person name="Thomas J."/>
            <person name="Vandecasteele C."/>
            <person name="Vares D."/>
            <person name="Vear F."/>
            <person name="Vautrin S."/>
            <person name="Crespi M."/>
            <person name="Mangin B."/>
            <person name="Burke J.M."/>
            <person name="Salse J."/>
            <person name="Munos S."/>
            <person name="Vincourt P."/>
            <person name="Rieseberg L.H."/>
            <person name="Langlade N.B."/>
        </authorList>
    </citation>
    <scope>NUCLEOTIDE SEQUENCE [LARGE SCALE GENOMIC DNA]</scope>
    <source>
        <strain evidence="3">cv. SF193</strain>
        <tissue evidence="1">Leaves</tissue>
    </source>
</reference>
<dbReference type="InParanoid" id="A0A251S587"/>
<dbReference type="EMBL" id="CM007904">
    <property type="protein sequence ID" value="OTF94014.1"/>
    <property type="molecule type" value="Genomic_DNA"/>
</dbReference>
<organism evidence="2 3">
    <name type="scientific">Helianthus annuus</name>
    <name type="common">Common sunflower</name>
    <dbReference type="NCBI Taxonomy" id="4232"/>
    <lineage>
        <taxon>Eukaryota</taxon>
        <taxon>Viridiplantae</taxon>
        <taxon>Streptophyta</taxon>
        <taxon>Embryophyta</taxon>
        <taxon>Tracheophyta</taxon>
        <taxon>Spermatophyta</taxon>
        <taxon>Magnoliopsida</taxon>
        <taxon>eudicotyledons</taxon>
        <taxon>Gunneridae</taxon>
        <taxon>Pentapetalae</taxon>
        <taxon>asterids</taxon>
        <taxon>campanulids</taxon>
        <taxon>Asterales</taxon>
        <taxon>Asteraceae</taxon>
        <taxon>Asteroideae</taxon>
        <taxon>Heliantheae alliance</taxon>
        <taxon>Heliantheae</taxon>
        <taxon>Helianthus</taxon>
    </lineage>
</organism>
<name>A0A251S587_HELAN</name>
<keyword evidence="3" id="KW-1185">Reference proteome</keyword>